<keyword evidence="2" id="KW-1185">Reference proteome</keyword>
<dbReference type="InterPro" id="IPR058870">
    <property type="entry name" value="YuzC"/>
</dbReference>
<dbReference type="EMBL" id="JBDIML010000001">
    <property type="protein sequence ID" value="MEN2766665.1"/>
    <property type="molecule type" value="Genomic_DNA"/>
</dbReference>
<evidence type="ECO:0000313" key="2">
    <source>
        <dbReference type="Proteomes" id="UP001444625"/>
    </source>
</evidence>
<dbReference type="RefSeq" id="WP_345824109.1">
    <property type="nucleotide sequence ID" value="NZ_JBDIML010000001.1"/>
</dbReference>
<name>A0ABU9XEH9_9BACI</name>
<gene>
    <name evidence="1" type="ORF">ABC228_05640</name>
</gene>
<accession>A0ABU9XEH9</accession>
<dbReference type="Pfam" id="PF26344">
    <property type="entry name" value="YuzC"/>
    <property type="match status" value="1"/>
</dbReference>
<reference evidence="1 2" key="1">
    <citation type="submission" date="2024-05" db="EMBL/GenBank/DDBJ databases">
        <authorList>
            <person name="Haq I."/>
            <person name="Ullah Z."/>
            <person name="Ahmad R."/>
            <person name="Li M."/>
            <person name="Tong Y."/>
        </authorList>
    </citation>
    <scope>NUCLEOTIDE SEQUENCE [LARGE SCALE GENOMIC DNA]</scope>
    <source>
        <strain evidence="1 2">16A2E</strain>
    </source>
</reference>
<proteinExistence type="predicted"/>
<evidence type="ECO:0000313" key="1">
    <source>
        <dbReference type="EMBL" id="MEN2766665.1"/>
    </source>
</evidence>
<organism evidence="1 2">
    <name type="scientific">Ornithinibacillus xuwenensis</name>
    <dbReference type="NCBI Taxonomy" id="3144668"/>
    <lineage>
        <taxon>Bacteria</taxon>
        <taxon>Bacillati</taxon>
        <taxon>Bacillota</taxon>
        <taxon>Bacilli</taxon>
        <taxon>Bacillales</taxon>
        <taxon>Bacillaceae</taxon>
        <taxon>Ornithinibacillus</taxon>
    </lineage>
</organism>
<protein>
    <submittedName>
        <fullName evidence="1">Uncharacterized protein</fullName>
    </submittedName>
</protein>
<sequence length="119" mass="13945">MYYCYPVYYYSAYPYRYDTNRQFPNVNPDHLYEAANETRVLMREASVVLDRFAGSKEFGKRVMSAAQKSNMPEVKRLIKSIGVTSDIDVNYNPDELRMAFISKIKNTECCRLTVALRWS</sequence>
<dbReference type="Proteomes" id="UP001444625">
    <property type="component" value="Unassembled WGS sequence"/>
</dbReference>
<comment type="caution">
    <text evidence="1">The sequence shown here is derived from an EMBL/GenBank/DDBJ whole genome shotgun (WGS) entry which is preliminary data.</text>
</comment>